<dbReference type="AlphaFoldDB" id="A0A8C4A8X4"/>
<dbReference type="Proteomes" id="UP000694580">
    <property type="component" value="Chromosome 18"/>
</dbReference>
<evidence type="ECO:0000256" key="5">
    <source>
        <dbReference type="ARBA" id="ARBA00023242"/>
    </source>
</evidence>
<comment type="subcellular location">
    <subcellularLocation>
        <location evidence="1">Nucleus</location>
    </subcellularLocation>
</comment>
<evidence type="ECO:0000256" key="6">
    <source>
        <dbReference type="SAM" id="MobiDB-lite"/>
    </source>
</evidence>
<dbReference type="GeneTree" id="ENSGT00940000165786"/>
<gene>
    <name evidence="9" type="primary">her5</name>
</gene>
<dbReference type="Ensembl" id="ENSDCDT00010045680.1">
    <property type="protein sequence ID" value="ENSDCDP00010036286.1"/>
    <property type="gene ID" value="ENSDCDG00010023784.1"/>
</dbReference>
<dbReference type="InterPro" id="IPR011598">
    <property type="entry name" value="bHLH_dom"/>
</dbReference>
<keyword evidence="5" id="KW-0539">Nucleus</keyword>
<evidence type="ECO:0000313" key="9">
    <source>
        <dbReference type="Ensembl" id="ENSDCDP00010042350.1"/>
    </source>
</evidence>
<dbReference type="Ensembl" id="ENSDCDT00010052384.1">
    <property type="protein sequence ID" value="ENSDCDP00010042350.1"/>
    <property type="gene ID" value="ENSDCDG00010026680.1"/>
</dbReference>
<organism evidence="8 10">
    <name type="scientific">Denticeps clupeoides</name>
    <name type="common">denticle herring</name>
    <dbReference type="NCBI Taxonomy" id="299321"/>
    <lineage>
        <taxon>Eukaryota</taxon>
        <taxon>Metazoa</taxon>
        <taxon>Chordata</taxon>
        <taxon>Craniata</taxon>
        <taxon>Vertebrata</taxon>
        <taxon>Euteleostomi</taxon>
        <taxon>Actinopterygii</taxon>
        <taxon>Neopterygii</taxon>
        <taxon>Teleostei</taxon>
        <taxon>Clupei</taxon>
        <taxon>Clupeiformes</taxon>
        <taxon>Denticipitoidei</taxon>
        <taxon>Denticipitidae</taxon>
        <taxon>Denticeps</taxon>
    </lineage>
</organism>
<feature type="region of interest" description="Disordered" evidence="6">
    <location>
        <begin position="140"/>
        <end position="179"/>
    </location>
</feature>
<dbReference type="GO" id="GO:0046983">
    <property type="term" value="F:protein dimerization activity"/>
    <property type="evidence" value="ECO:0007669"/>
    <property type="project" value="InterPro"/>
</dbReference>
<dbReference type="InterPro" id="IPR050370">
    <property type="entry name" value="HES_HEY"/>
</dbReference>
<protein>
    <recommendedName>
        <fullName evidence="7">BHLH domain-containing protein</fullName>
    </recommendedName>
</protein>
<keyword evidence="3" id="KW-0805">Transcription regulation</keyword>
<keyword evidence="2" id="KW-0678">Repressor</keyword>
<evidence type="ECO:0000256" key="4">
    <source>
        <dbReference type="ARBA" id="ARBA00023163"/>
    </source>
</evidence>
<feature type="domain" description="BHLH" evidence="7">
    <location>
        <begin position="35"/>
        <end position="92"/>
    </location>
</feature>
<dbReference type="PANTHER" id="PTHR10985">
    <property type="entry name" value="BASIC HELIX-LOOP-HELIX TRANSCRIPTION FACTOR, HES-RELATED"/>
    <property type="match status" value="1"/>
</dbReference>
<evidence type="ECO:0000256" key="1">
    <source>
        <dbReference type="ARBA" id="ARBA00004123"/>
    </source>
</evidence>
<evidence type="ECO:0000259" key="7">
    <source>
        <dbReference type="PROSITE" id="PS50888"/>
    </source>
</evidence>
<reference evidence="8" key="2">
    <citation type="submission" date="2025-05" db="UniProtKB">
        <authorList>
            <consortium name="Ensembl"/>
        </authorList>
    </citation>
    <scope>IDENTIFICATION</scope>
</reference>
<dbReference type="Gene3D" id="4.10.280.10">
    <property type="entry name" value="Helix-loop-helix DNA-binding domain"/>
    <property type="match status" value="1"/>
</dbReference>
<proteinExistence type="predicted"/>
<dbReference type="InterPro" id="IPR036638">
    <property type="entry name" value="HLH_DNA-bd_sf"/>
</dbReference>
<reference evidence="9 10" key="1">
    <citation type="submission" date="2020-06" db="EMBL/GenBank/DDBJ databases">
        <authorList>
            <consortium name="Wellcome Sanger Institute Data Sharing"/>
        </authorList>
    </citation>
    <scope>NUCLEOTIDE SEQUENCE [LARGE SCALE GENOMIC DNA]</scope>
</reference>
<evidence type="ECO:0000256" key="3">
    <source>
        <dbReference type="ARBA" id="ARBA00023015"/>
    </source>
</evidence>
<evidence type="ECO:0000313" key="10">
    <source>
        <dbReference type="Proteomes" id="UP000694580"/>
    </source>
</evidence>
<dbReference type="SUPFAM" id="SSF47459">
    <property type="entry name" value="HLH, helix-loop-helix DNA-binding domain"/>
    <property type="match status" value="1"/>
</dbReference>
<keyword evidence="4" id="KW-0804">Transcription</keyword>
<dbReference type="Pfam" id="PF00010">
    <property type="entry name" value="HLH"/>
    <property type="match status" value="1"/>
</dbReference>
<evidence type="ECO:0000313" key="8">
    <source>
        <dbReference type="Ensembl" id="ENSDCDP00010036286.1"/>
    </source>
</evidence>
<name>A0A8C4A8X4_9TELE</name>
<dbReference type="GO" id="GO:0005634">
    <property type="term" value="C:nucleus"/>
    <property type="evidence" value="ECO:0007669"/>
    <property type="project" value="UniProtKB-SubCell"/>
</dbReference>
<dbReference type="SMART" id="SM00353">
    <property type="entry name" value="HLH"/>
    <property type="match status" value="1"/>
</dbReference>
<evidence type="ECO:0000256" key="2">
    <source>
        <dbReference type="ARBA" id="ARBA00022491"/>
    </source>
</evidence>
<feature type="compositionally biased region" description="Polar residues" evidence="6">
    <location>
        <begin position="140"/>
        <end position="160"/>
    </location>
</feature>
<dbReference type="PROSITE" id="PS50888">
    <property type="entry name" value="BHLH"/>
    <property type="match status" value="1"/>
</dbReference>
<keyword evidence="10" id="KW-1185">Reference proteome</keyword>
<accession>A0A8C4A8X4</accession>
<sequence>MQGRLSCTYANEEEGPGRGFITVPLKCQEYRKLSCRGVSKPAMEKRRRDRINHSLEALRILLLHNTDNQKLRSPKVEKAEILESVVRFLKAERGVGESEMKLGGKGACSSEEEFMQPYQRSHQDTMRNCLLRIRHFANTKSQKQIQSMESRSHPITSSMSVAPDPWQKSPGRVWRPWPQ</sequence>